<evidence type="ECO:0000256" key="1">
    <source>
        <dbReference type="SAM" id="MobiDB-lite"/>
    </source>
</evidence>
<dbReference type="InParanoid" id="B4MWS8"/>
<proteinExistence type="predicted"/>
<protein>
    <submittedName>
        <fullName evidence="2">Uncharacterized protein</fullName>
    </submittedName>
</protein>
<evidence type="ECO:0000313" key="3">
    <source>
        <dbReference type="Proteomes" id="UP000007798"/>
    </source>
</evidence>
<dbReference type="STRING" id="7260.B4MWS8"/>
<name>B4MWS8_DROWI</name>
<reference evidence="2 3" key="1">
    <citation type="journal article" date="2007" name="Nature">
        <title>Evolution of genes and genomes on the Drosophila phylogeny.</title>
        <authorList>
            <consortium name="Drosophila 12 Genomes Consortium"/>
            <person name="Clark A.G."/>
            <person name="Eisen M.B."/>
            <person name="Smith D.R."/>
            <person name="Bergman C.M."/>
            <person name="Oliver B."/>
            <person name="Markow T.A."/>
            <person name="Kaufman T.C."/>
            <person name="Kellis M."/>
            <person name="Gelbart W."/>
            <person name="Iyer V.N."/>
            <person name="Pollard D.A."/>
            <person name="Sackton T.B."/>
            <person name="Larracuente A.M."/>
            <person name="Singh N.D."/>
            <person name="Abad J.P."/>
            <person name="Abt D.N."/>
            <person name="Adryan B."/>
            <person name="Aguade M."/>
            <person name="Akashi H."/>
            <person name="Anderson W.W."/>
            <person name="Aquadro C.F."/>
            <person name="Ardell D.H."/>
            <person name="Arguello R."/>
            <person name="Artieri C.G."/>
            <person name="Barbash D.A."/>
            <person name="Barker D."/>
            <person name="Barsanti P."/>
            <person name="Batterham P."/>
            <person name="Batzoglou S."/>
            <person name="Begun D."/>
            <person name="Bhutkar A."/>
            <person name="Blanco E."/>
            <person name="Bosak S.A."/>
            <person name="Bradley R.K."/>
            <person name="Brand A.D."/>
            <person name="Brent M.R."/>
            <person name="Brooks A.N."/>
            <person name="Brown R.H."/>
            <person name="Butlin R.K."/>
            <person name="Caggese C."/>
            <person name="Calvi B.R."/>
            <person name="Bernardo de Carvalho A."/>
            <person name="Caspi A."/>
            <person name="Castrezana S."/>
            <person name="Celniker S.E."/>
            <person name="Chang J.L."/>
            <person name="Chapple C."/>
            <person name="Chatterji S."/>
            <person name="Chinwalla A."/>
            <person name="Civetta A."/>
            <person name="Clifton S.W."/>
            <person name="Comeron J.M."/>
            <person name="Costello J.C."/>
            <person name="Coyne J.A."/>
            <person name="Daub J."/>
            <person name="David R.G."/>
            <person name="Delcher A.L."/>
            <person name="Delehaunty K."/>
            <person name="Do C.B."/>
            <person name="Ebling H."/>
            <person name="Edwards K."/>
            <person name="Eickbush T."/>
            <person name="Evans J.D."/>
            <person name="Filipski A."/>
            <person name="Findeiss S."/>
            <person name="Freyhult E."/>
            <person name="Fulton L."/>
            <person name="Fulton R."/>
            <person name="Garcia A.C."/>
            <person name="Gardiner A."/>
            <person name="Garfield D.A."/>
            <person name="Garvin B.E."/>
            <person name="Gibson G."/>
            <person name="Gilbert D."/>
            <person name="Gnerre S."/>
            <person name="Godfrey J."/>
            <person name="Good R."/>
            <person name="Gotea V."/>
            <person name="Gravely B."/>
            <person name="Greenberg A.J."/>
            <person name="Griffiths-Jones S."/>
            <person name="Gross S."/>
            <person name="Guigo R."/>
            <person name="Gustafson E.A."/>
            <person name="Haerty W."/>
            <person name="Hahn M.W."/>
            <person name="Halligan D.L."/>
            <person name="Halpern A.L."/>
            <person name="Halter G.M."/>
            <person name="Han M.V."/>
            <person name="Heger A."/>
            <person name="Hillier L."/>
            <person name="Hinrichs A.S."/>
            <person name="Holmes I."/>
            <person name="Hoskins R.A."/>
            <person name="Hubisz M.J."/>
            <person name="Hultmark D."/>
            <person name="Huntley M.A."/>
            <person name="Jaffe D.B."/>
            <person name="Jagadeeshan S."/>
            <person name="Jeck W.R."/>
            <person name="Johnson J."/>
            <person name="Jones C.D."/>
            <person name="Jordan W.C."/>
            <person name="Karpen G.H."/>
            <person name="Kataoka E."/>
            <person name="Keightley P.D."/>
            <person name="Kheradpour P."/>
            <person name="Kirkness E.F."/>
            <person name="Koerich L.B."/>
            <person name="Kristiansen K."/>
            <person name="Kudrna D."/>
            <person name="Kulathinal R.J."/>
            <person name="Kumar S."/>
            <person name="Kwok R."/>
            <person name="Lander E."/>
            <person name="Langley C.H."/>
            <person name="Lapoint R."/>
            <person name="Lazzaro B.P."/>
            <person name="Lee S.J."/>
            <person name="Levesque L."/>
            <person name="Li R."/>
            <person name="Lin C.F."/>
            <person name="Lin M.F."/>
            <person name="Lindblad-Toh K."/>
            <person name="Llopart A."/>
            <person name="Long M."/>
            <person name="Low L."/>
            <person name="Lozovsky E."/>
            <person name="Lu J."/>
            <person name="Luo M."/>
            <person name="Machado C.A."/>
            <person name="Makalowski W."/>
            <person name="Marzo M."/>
            <person name="Matsuda M."/>
            <person name="Matzkin L."/>
            <person name="McAllister B."/>
            <person name="McBride C.S."/>
            <person name="McKernan B."/>
            <person name="McKernan K."/>
            <person name="Mendez-Lago M."/>
            <person name="Minx P."/>
            <person name="Mollenhauer M.U."/>
            <person name="Montooth K."/>
            <person name="Mount S.M."/>
            <person name="Mu X."/>
            <person name="Myers E."/>
            <person name="Negre B."/>
            <person name="Newfeld S."/>
            <person name="Nielsen R."/>
            <person name="Noor M.A."/>
            <person name="O'Grady P."/>
            <person name="Pachter L."/>
            <person name="Papaceit M."/>
            <person name="Parisi M.J."/>
            <person name="Parisi M."/>
            <person name="Parts L."/>
            <person name="Pedersen J.S."/>
            <person name="Pesole G."/>
            <person name="Phillippy A.M."/>
            <person name="Ponting C.P."/>
            <person name="Pop M."/>
            <person name="Porcelli D."/>
            <person name="Powell J.R."/>
            <person name="Prohaska S."/>
            <person name="Pruitt K."/>
            <person name="Puig M."/>
            <person name="Quesneville H."/>
            <person name="Ram K.R."/>
            <person name="Rand D."/>
            <person name="Rasmussen M.D."/>
            <person name="Reed L.K."/>
            <person name="Reenan R."/>
            <person name="Reily A."/>
            <person name="Remington K.A."/>
            <person name="Rieger T.T."/>
            <person name="Ritchie M.G."/>
            <person name="Robin C."/>
            <person name="Rogers Y.H."/>
            <person name="Rohde C."/>
            <person name="Rozas J."/>
            <person name="Rubenfield M.J."/>
            <person name="Ruiz A."/>
            <person name="Russo S."/>
            <person name="Salzberg S.L."/>
            <person name="Sanchez-Gracia A."/>
            <person name="Saranga D.J."/>
            <person name="Sato H."/>
            <person name="Schaeffer S.W."/>
            <person name="Schatz M.C."/>
            <person name="Schlenke T."/>
            <person name="Schwartz R."/>
            <person name="Segarra C."/>
            <person name="Singh R.S."/>
            <person name="Sirot L."/>
            <person name="Sirota M."/>
            <person name="Sisneros N.B."/>
            <person name="Smith C.D."/>
            <person name="Smith T.F."/>
            <person name="Spieth J."/>
            <person name="Stage D.E."/>
            <person name="Stark A."/>
            <person name="Stephan W."/>
            <person name="Strausberg R.L."/>
            <person name="Strempel S."/>
            <person name="Sturgill D."/>
            <person name="Sutton G."/>
            <person name="Sutton G.G."/>
            <person name="Tao W."/>
            <person name="Teichmann S."/>
            <person name="Tobari Y.N."/>
            <person name="Tomimura Y."/>
            <person name="Tsolas J.M."/>
            <person name="Valente V.L."/>
            <person name="Venter E."/>
            <person name="Venter J.C."/>
            <person name="Vicario S."/>
            <person name="Vieira F.G."/>
            <person name="Vilella A.J."/>
            <person name="Villasante A."/>
            <person name="Walenz B."/>
            <person name="Wang J."/>
            <person name="Wasserman M."/>
            <person name="Watts T."/>
            <person name="Wilson D."/>
            <person name="Wilson R.K."/>
            <person name="Wing R.A."/>
            <person name="Wolfner M.F."/>
            <person name="Wong A."/>
            <person name="Wong G.K."/>
            <person name="Wu C.I."/>
            <person name="Wu G."/>
            <person name="Yamamoto D."/>
            <person name="Yang H.P."/>
            <person name="Yang S.P."/>
            <person name="Yorke J.A."/>
            <person name="Yoshida K."/>
            <person name="Zdobnov E."/>
            <person name="Zhang P."/>
            <person name="Zhang Y."/>
            <person name="Zimin A.V."/>
            <person name="Baldwin J."/>
            <person name="Abdouelleil A."/>
            <person name="Abdulkadir J."/>
            <person name="Abebe A."/>
            <person name="Abera B."/>
            <person name="Abreu J."/>
            <person name="Acer S.C."/>
            <person name="Aftuck L."/>
            <person name="Alexander A."/>
            <person name="An P."/>
            <person name="Anderson E."/>
            <person name="Anderson S."/>
            <person name="Arachi H."/>
            <person name="Azer M."/>
            <person name="Bachantsang P."/>
            <person name="Barry A."/>
            <person name="Bayul T."/>
            <person name="Berlin A."/>
            <person name="Bessette D."/>
            <person name="Bloom T."/>
            <person name="Blye J."/>
            <person name="Boguslavskiy L."/>
            <person name="Bonnet C."/>
            <person name="Boukhgalter B."/>
            <person name="Bourzgui I."/>
            <person name="Brown A."/>
            <person name="Cahill P."/>
            <person name="Channer S."/>
            <person name="Cheshatsang Y."/>
            <person name="Chuda L."/>
            <person name="Citroen M."/>
            <person name="Collymore A."/>
            <person name="Cooke P."/>
            <person name="Costello M."/>
            <person name="D'Aco K."/>
            <person name="Daza R."/>
            <person name="De Haan G."/>
            <person name="DeGray S."/>
            <person name="DeMaso C."/>
            <person name="Dhargay N."/>
            <person name="Dooley K."/>
            <person name="Dooley E."/>
            <person name="Doricent M."/>
            <person name="Dorje P."/>
            <person name="Dorjee K."/>
            <person name="Dupes A."/>
            <person name="Elong R."/>
            <person name="Falk J."/>
            <person name="Farina A."/>
            <person name="Faro S."/>
            <person name="Ferguson D."/>
            <person name="Fisher S."/>
            <person name="Foley C.D."/>
            <person name="Franke A."/>
            <person name="Friedrich D."/>
            <person name="Gadbois L."/>
            <person name="Gearin G."/>
            <person name="Gearin C.R."/>
            <person name="Giannoukos G."/>
            <person name="Goode T."/>
            <person name="Graham J."/>
            <person name="Grandbois E."/>
            <person name="Grewal S."/>
            <person name="Gyaltsen K."/>
            <person name="Hafez N."/>
            <person name="Hagos B."/>
            <person name="Hall J."/>
            <person name="Henson C."/>
            <person name="Hollinger A."/>
            <person name="Honan T."/>
            <person name="Huard M.D."/>
            <person name="Hughes L."/>
            <person name="Hurhula B."/>
            <person name="Husby M.E."/>
            <person name="Kamat A."/>
            <person name="Kanga B."/>
            <person name="Kashin S."/>
            <person name="Khazanovich D."/>
            <person name="Kisner P."/>
            <person name="Lance K."/>
            <person name="Lara M."/>
            <person name="Lee W."/>
            <person name="Lennon N."/>
            <person name="Letendre F."/>
            <person name="LeVine R."/>
            <person name="Lipovsky A."/>
            <person name="Liu X."/>
            <person name="Liu J."/>
            <person name="Liu S."/>
            <person name="Lokyitsang T."/>
            <person name="Lokyitsang Y."/>
            <person name="Lubonja R."/>
            <person name="Lui A."/>
            <person name="MacDonald P."/>
            <person name="Magnisalis V."/>
            <person name="Maru K."/>
            <person name="Matthews C."/>
            <person name="McCusker W."/>
            <person name="McDonough S."/>
            <person name="Mehta T."/>
            <person name="Meldrim J."/>
            <person name="Meneus L."/>
            <person name="Mihai O."/>
            <person name="Mihalev A."/>
            <person name="Mihova T."/>
            <person name="Mittelman R."/>
            <person name="Mlenga V."/>
            <person name="Montmayeur A."/>
            <person name="Mulrain L."/>
            <person name="Navidi A."/>
            <person name="Naylor J."/>
            <person name="Negash T."/>
            <person name="Nguyen T."/>
            <person name="Nguyen N."/>
            <person name="Nicol R."/>
            <person name="Norbu C."/>
            <person name="Norbu N."/>
            <person name="Novod N."/>
            <person name="O'Neill B."/>
            <person name="Osman S."/>
            <person name="Markiewicz E."/>
            <person name="Oyono O.L."/>
            <person name="Patti C."/>
            <person name="Phunkhang P."/>
            <person name="Pierre F."/>
            <person name="Priest M."/>
            <person name="Raghuraman S."/>
            <person name="Rege F."/>
            <person name="Reyes R."/>
            <person name="Rise C."/>
            <person name="Rogov P."/>
            <person name="Ross K."/>
            <person name="Ryan E."/>
            <person name="Settipalli S."/>
            <person name="Shea T."/>
            <person name="Sherpa N."/>
            <person name="Shi L."/>
            <person name="Shih D."/>
            <person name="Sparrow T."/>
            <person name="Spaulding J."/>
            <person name="Stalker J."/>
            <person name="Stange-Thomann N."/>
            <person name="Stavropoulos S."/>
            <person name="Stone C."/>
            <person name="Strader C."/>
            <person name="Tesfaye S."/>
            <person name="Thomson T."/>
            <person name="Thoulutsang Y."/>
            <person name="Thoulutsang D."/>
            <person name="Topham K."/>
            <person name="Topping I."/>
            <person name="Tsamla T."/>
            <person name="Vassiliev H."/>
            <person name="Vo A."/>
            <person name="Wangchuk T."/>
            <person name="Wangdi T."/>
            <person name="Weiand M."/>
            <person name="Wilkinson J."/>
            <person name="Wilson A."/>
            <person name="Yadav S."/>
            <person name="Young G."/>
            <person name="Yu Q."/>
            <person name="Zembek L."/>
            <person name="Zhong D."/>
            <person name="Zimmer A."/>
            <person name="Zwirko Z."/>
            <person name="Jaffe D.B."/>
            <person name="Alvarez P."/>
            <person name="Brockman W."/>
            <person name="Butler J."/>
            <person name="Chin C."/>
            <person name="Gnerre S."/>
            <person name="Grabherr M."/>
            <person name="Kleber M."/>
            <person name="Mauceli E."/>
            <person name="MacCallum I."/>
        </authorList>
    </citation>
    <scope>NUCLEOTIDE SEQUENCE [LARGE SCALE GENOMIC DNA]</scope>
    <source>
        <strain evidence="3">Tucson 14030-0811.24</strain>
    </source>
</reference>
<organism evidence="2 3">
    <name type="scientific">Drosophila willistoni</name>
    <name type="common">Fruit fly</name>
    <dbReference type="NCBI Taxonomy" id="7260"/>
    <lineage>
        <taxon>Eukaryota</taxon>
        <taxon>Metazoa</taxon>
        <taxon>Ecdysozoa</taxon>
        <taxon>Arthropoda</taxon>
        <taxon>Hexapoda</taxon>
        <taxon>Insecta</taxon>
        <taxon>Pterygota</taxon>
        <taxon>Neoptera</taxon>
        <taxon>Endopterygota</taxon>
        <taxon>Diptera</taxon>
        <taxon>Brachycera</taxon>
        <taxon>Muscomorpha</taxon>
        <taxon>Ephydroidea</taxon>
        <taxon>Drosophilidae</taxon>
        <taxon>Drosophila</taxon>
        <taxon>Sophophora</taxon>
    </lineage>
</organism>
<sequence>MFKKQLMQQQQPKNNLVKRQLEETINNKNSSDDNKSDESIADSSMIRESRRGFLAVCNYSYVFNHAANVQQVLMRLGLKNYIDRLEKAHIELSELPSMEHADLIKILEALRGI</sequence>
<dbReference type="OrthoDB" id="539213at2759"/>
<dbReference type="Gene3D" id="1.10.150.50">
    <property type="entry name" value="Transcription Factor, Ets-1"/>
    <property type="match status" value="1"/>
</dbReference>
<gene>
    <name evidence="2" type="primary">Dwil\GK15529</name>
    <name evidence="2" type="ORF">Dwil_GK15529</name>
</gene>
<accession>B4MWS8</accession>
<evidence type="ECO:0000313" key="2">
    <source>
        <dbReference type="EMBL" id="EDW76567.2"/>
    </source>
</evidence>
<dbReference type="HOGENOM" id="CLU_1273428_0_0_1"/>
<keyword evidence="3" id="KW-1185">Reference proteome</keyword>
<dbReference type="CDD" id="cd09487">
    <property type="entry name" value="SAM_superfamily"/>
    <property type="match status" value="1"/>
</dbReference>
<dbReference type="InterPro" id="IPR013761">
    <property type="entry name" value="SAM/pointed_sf"/>
</dbReference>
<dbReference type="SUPFAM" id="SSF47769">
    <property type="entry name" value="SAM/Pointed domain"/>
    <property type="match status" value="1"/>
</dbReference>
<dbReference type="KEGG" id="dwi:6642152"/>
<feature type="region of interest" description="Disordered" evidence="1">
    <location>
        <begin position="23"/>
        <end position="42"/>
    </location>
</feature>
<dbReference type="EMBL" id="CH963857">
    <property type="protein sequence ID" value="EDW76567.2"/>
    <property type="molecule type" value="Genomic_DNA"/>
</dbReference>
<dbReference type="AlphaFoldDB" id="B4MWS8"/>
<dbReference type="Proteomes" id="UP000007798">
    <property type="component" value="Unassembled WGS sequence"/>
</dbReference>